<name>A0A7M1SQ29_9MICO</name>
<dbReference type="EMBL" id="CP063169">
    <property type="protein sequence ID" value="QOR69114.1"/>
    <property type="molecule type" value="Genomic_DNA"/>
</dbReference>
<reference evidence="2 3" key="1">
    <citation type="submission" date="2020-10" db="EMBL/GenBank/DDBJ databases">
        <title>Haloactinobacterium sp. RN3S43, a bacterium isolated from saline soil.</title>
        <authorList>
            <person name="Sun J.-Q."/>
        </authorList>
    </citation>
    <scope>NUCLEOTIDE SEQUENCE [LARGE SCALE GENOMIC DNA]</scope>
    <source>
        <strain evidence="2 3">RN3S43</strain>
    </source>
</reference>
<dbReference type="KEGG" id="halt:IM660_10245"/>
<dbReference type="RefSeq" id="WP_193495224.1">
    <property type="nucleotide sequence ID" value="NZ_CP063169.1"/>
</dbReference>
<feature type="transmembrane region" description="Helical" evidence="1">
    <location>
        <begin position="39"/>
        <end position="65"/>
    </location>
</feature>
<evidence type="ECO:0000256" key="1">
    <source>
        <dbReference type="SAM" id="Phobius"/>
    </source>
</evidence>
<gene>
    <name evidence="2" type="ORF">IM660_10245</name>
</gene>
<keyword evidence="1" id="KW-0812">Transmembrane</keyword>
<dbReference type="Proteomes" id="UP000593758">
    <property type="component" value="Chromosome"/>
</dbReference>
<organism evidence="2 3">
    <name type="scientific">Ruania alkalisoli</name>
    <dbReference type="NCBI Taxonomy" id="2779775"/>
    <lineage>
        <taxon>Bacteria</taxon>
        <taxon>Bacillati</taxon>
        <taxon>Actinomycetota</taxon>
        <taxon>Actinomycetes</taxon>
        <taxon>Micrococcales</taxon>
        <taxon>Ruaniaceae</taxon>
        <taxon>Ruania</taxon>
    </lineage>
</organism>
<sequence length="148" mass="15837">MPAISSYRERVLPSSAAWLLAPAAGLLVGLALLPLDTVLALAAGTLIAALAAVMLIVVSPVVEVAGDTLRVDRARLPVELVSQVIELEGDELKHAMRRGLDARAHVRFRAWSPTAVRIVFDDPDDPTSYWLVSTRRPAELSQALGHGS</sequence>
<protein>
    <submittedName>
        <fullName evidence="2">DUF3093 domain-containing protein</fullName>
    </submittedName>
</protein>
<dbReference type="AlphaFoldDB" id="A0A7M1SQ29"/>
<dbReference type="Pfam" id="PF11292">
    <property type="entry name" value="DUF3093"/>
    <property type="match status" value="1"/>
</dbReference>
<evidence type="ECO:0000313" key="3">
    <source>
        <dbReference type="Proteomes" id="UP000593758"/>
    </source>
</evidence>
<keyword evidence="1" id="KW-1133">Transmembrane helix</keyword>
<feature type="transmembrane region" description="Helical" evidence="1">
    <location>
        <begin position="12"/>
        <end position="33"/>
    </location>
</feature>
<keyword evidence="1" id="KW-0472">Membrane</keyword>
<evidence type="ECO:0000313" key="2">
    <source>
        <dbReference type="EMBL" id="QOR69114.1"/>
    </source>
</evidence>
<keyword evidence="3" id="KW-1185">Reference proteome</keyword>
<proteinExistence type="predicted"/>
<dbReference type="InterPro" id="IPR021443">
    <property type="entry name" value="DUF3093"/>
</dbReference>
<accession>A0A7M1SQ29</accession>